<dbReference type="GO" id="GO:0003883">
    <property type="term" value="F:CTP synthase activity"/>
    <property type="evidence" value="ECO:0007669"/>
    <property type="project" value="InterPro"/>
</dbReference>
<feature type="coiled-coil region" evidence="1">
    <location>
        <begin position="134"/>
        <end position="164"/>
    </location>
</feature>
<dbReference type="Proteomes" id="UP001419268">
    <property type="component" value="Unassembled WGS sequence"/>
</dbReference>
<sequence>MPKTLAHSSRCPTHSLAHSPRLSPSLPSLARALTSVVVVVNTHLQSPLLGWLSSDSNHHRLLPQLCRPHLHRLIDCLSQGRSISRPVVQSARLIYSLAVLIRLAEIVSMMEKFKKTDQELKKRVLKLEFWVQEARSQNRKLQRGERREKDLKELRDQLAMKKQESCSNTEKQANFWESSGFKFVASMSMLVLVVHIFTKIDPYLNTDAGTMSPFEHGEGFVLDDGGESVIDKERKGDYLGKTVQVTHLLLYSNQCYSSGSGVVECCTYSVVSGANQLTNKTVNDWEKRADKLKNEVETSLFSRGAFPREKGDLHMHWKLVSKRLRNCQRCIVLPIGSLSMGLCRHRAILFKFFVDHQWCARIQLRASVVLPPLAEAAMPLYSMVADAAAKTRKP</sequence>
<protein>
    <submittedName>
        <fullName evidence="5">Uncharacterized protein</fullName>
    </submittedName>
</protein>
<dbReference type="InterPro" id="IPR027417">
    <property type="entry name" value="P-loop_NTPase"/>
</dbReference>
<dbReference type="AlphaFoldDB" id="A0AAP0EVN7"/>
<accession>A0AAP0EVN7</accession>
<dbReference type="EMBL" id="JBBNAG010000010">
    <property type="protein sequence ID" value="KAK9100279.1"/>
    <property type="molecule type" value="Genomic_DNA"/>
</dbReference>
<dbReference type="InterPro" id="IPR017456">
    <property type="entry name" value="CTP_synthase_N"/>
</dbReference>
<comment type="caution">
    <text evidence="5">The sequence shown here is derived from an EMBL/GenBank/DDBJ whole genome shotgun (WGS) entry which is preliminary data.</text>
</comment>
<organism evidence="5 6">
    <name type="scientific">Stephania cephalantha</name>
    <dbReference type="NCBI Taxonomy" id="152367"/>
    <lineage>
        <taxon>Eukaryota</taxon>
        <taxon>Viridiplantae</taxon>
        <taxon>Streptophyta</taxon>
        <taxon>Embryophyta</taxon>
        <taxon>Tracheophyta</taxon>
        <taxon>Spermatophyta</taxon>
        <taxon>Magnoliopsida</taxon>
        <taxon>Ranunculales</taxon>
        <taxon>Menispermaceae</taxon>
        <taxon>Menispermoideae</taxon>
        <taxon>Cissampelideae</taxon>
        <taxon>Stephania</taxon>
    </lineage>
</organism>
<name>A0AAP0EVN7_9MAGN</name>
<dbReference type="Pfam" id="PF14381">
    <property type="entry name" value="EDR1_CTR1_ARMC3_pept"/>
    <property type="match status" value="1"/>
</dbReference>
<dbReference type="PANTHER" id="PTHR48145">
    <property type="entry name" value="NUCLEAR ENVELOPE-ASSOCIATED PROTEIN 1"/>
    <property type="match status" value="1"/>
</dbReference>
<keyword evidence="6" id="KW-1185">Reference proteome</keyword>
<proteinExistence type="predicted"/>
<feature type="domain" description="CTP synthase N-terminal" evidence="3">
    <location>
        <begin position="197"/>
        <end position="231"/>
    </location>
</feature>
<dbReference type="SUPFAM" id="SSF52540">
    <property type="entry name" value="P-loop containing nucleoside triphosphate hydrolases"/>
    <property type="match status" value="1"/>
</dbReference>
<dbReference type="GO" id="GO:0006221">
    <property type="term" value="P:pyrimidine nucleotide biosynthetic process"/>
    <property type="evidence" value="ECO:0007669"/>
    <property type="project" value="InterPro"/>
</dbReference>
<dbReference type="PANTHER" id="PTHR48145:SF5">
    <property type="entry name" value="NUCLEAR ENVELOPE-ASSOCIATED PROTEIN 2"/>
    <property type="match status" value="1"/>
</dbReference>
<evidence type="ECO:0000256" key="1">
    <source>
        <dbReference type="SAM" id="Coils"/>
    </source>
</evidence>
<dbReference type="InterPro" id="IPR049932">
    <property type="entry name" value="NEAP1-4"/>
</dbReference>
<evidence type="ECO:0000256" key="2">
    <source>
        <dbReference type="SAM" id="MobiDB-lite"/>
    </source>
</evidence>
<dbReference type="Pfam" id="PF06418">
    <property type="entry name" value="CTP_synth_N"/>
    <property type="match status" value="1"/>
</dbReference>
<feature type="region of interest" description="Disordered" evidence="2">
    <location>
        <begin position="1"/>
        <end position="21"/>
    </location>
</feature>
<dbReference type="Gene3D" id="3.40.50.300">
    <property type="entry name" value="P-loop containing nucleotide triphosphate hydrolases"/>
    <property type="match status" value="1"/>
</dbReference>
<evidence type="ECO:0000313" key="5">
    <source>
        <dbReference type="EMBL" id="KAK9100279.1"/>
    </source>
</evidence>
<feature type="domain" description="EDR1/CTR1/ARMC3-like peptidase-like" evidence="4">
    <location>
        <begin position="303"/>
        <end position="356"/>
    </location>
</feature>
<feature type="compositionally biased region" description="Polar residues" evidence="2">
    <location>
        <begin position="1"/>
        <end position="12"/>
    </location>
</feature>
<gene>
    <name evidence="5" type="ORF">Scep_023709</name>
</gene>
<dbReference type="InterPro" id="IPR055164">
    <property type="entry name" value="EDR1/CTR1/ARMC3-like_pept-like"/>
</dbReference>
<reference evidence="5 6" key="1">
    <citation type="submission" date="2024-01" db="EMBL/GenBank/DDBJ databases">
        <title>Genome assemblies of Stephania.</title>
        <authorList>
            <person name="Yang L."/>
        </authorList>
    </citation>
    <scope>NUCLEOTIDE SEQUENCE [LARGE SCALE GENOMIC DNA]</scope>
    <source>
        <strain evidence="5">JXDWG</strain>
        <tissue evidence="5">Leaf</tissue>
    </source>
</reference>
<evidence type="ECO:0000259" key="4">
    <source>
        <dbReference type="Pfam" id="PF14381"/>
    </source>
</evidence>
<keyword evidence="1" id="KW-0175">Coiled coil</keyword>
<evidence type="ECO:0000259" key="3">
    <source>
        <dbReference type="Pfam" id="PF06418"/>
    </source>
</evidence>
<evidence type="ECO:0000313" key="6">
    <source>
        <dbReference type="Proteomes" id="UP001419268"/>
    </source>
</evidence>